<gene>
    <name evidence="5" type="ORF">N1028_00945</name>
</gene>
<feature type="domain" description="HTH hxlR-type" evidence="4">
    <location>
        <begin position="21"/>
        <end position="117"/>
    </location>
</feature>
<dbReference type="PANTHER" id="PTHR33204:SF37">
    <property type="entry name" value="HTH-TYPE TRANSCRIPTIONAL REGULATOR YODB"/>
    <property type="match status" value="1"/>
</dbReference>
<evidence type="ECO:0000259" key="4">
    <source>
        <dbReference type="PROSITE" id="PS51118"/>
    </source>
</evidence>
<accession>A0AA41XE07</accession>
<evidence type="ECO:0000313" key="5">
    <source>
        <dbReference type="EMBL" id="MCS5724454.1"/>
    </source>
</evidence>
<dbReference type="CDD" id="cd00090">
    <property type="entry name" value="HTH_ARSR"/>
    <property type="match status" value="1"/>
</dbReference>
<keyword evidence="3" id="KW-0804">Transcription</keyword>
<protein>
    <submittedName>
        <fullName evidence="5">Helix-turn-helix transcriptional regulator</fullName>
    </submittedName>
</protein>
<dbReference type="AlphaFoldDB" id="A0AA41XE07"/>
<dbReference type="InterPro" id="IPR036388">
    <property type="entry name" value="WH-like_DNA-bd_sf"/>
</dbReference>
<sequence>MSIETSPASTPVWHHIDDAECRRFQSSVELVGKRWSSGILLAVAQGSSRFSEIVATVTGLSDRLASQRLKELEQAGLVHREVIATTPVQIHYSLTDRGADLMKSLQPLVSWGQRWAR</sequence>
<evidence type="ECO:0000256" key="2">
    <source>
        <dbReference type="ARBA" id="ARBA00023125"/>
    </source>
</evidence>
<organism evidence="5 6">
    <name type="scientific">Herbiconiux oxytropis</name>
    <dbReference type="NCBI Taxonomy" id="2970915"/>
    <lineage>
        <taxon>Bacteria</taxon>
        <taxon>Bacillati</taxon>
        <taxon>Actinomycetota</taxon>
        <taxon>Actinomycetes</taxon>
        <taxon>Micrococcales</taxon>
        <taxon>Microbacteriaceae</taxon>
        <taxon>Herbiconiux</taxon>
    </lineage>
</organism>
<name>A0AA41XE07_9MICO</name>
<dbReference type="RefSeq" id="WP_259524871.1">
    <property type="nucleotide sequence ID" value="NZ_JANLCK010000001.1"/>
</dbReference>
<dbReference type="InterPro" id="IPR002577">
    <property type="entry name" value="HTH_HxlR"/>
</dbReference>
<keyword evidence="2" id="KW-0238">DNA-binding</keyword>
<dbReference type="InterPro" id="IPR011991">
    <property type="entry name" value="ArsR-like_HTH"/>
</dbReference>
<dbReference type="Pfam" id="PF01638">
    <property type="entry name" value="HxlR"/>
    <property type="match status" value="1"/>
</dbReference>
<keyword evidence="1" id="KW-0805">Transcription regulation</keyword>
<reference evidence="5" key="1">
    <citation type="submission" date="2022-08" db="EMBL/GenBank/DDBJ databases">
        <authorList>
            <person name="Deng Y."/>
            <person name="Han X.-F."/>
            <person name="Zhang Y.-Q."/>
        </authorList>
    </citation>
    <scope>NUCLEOTIDE SEQUENCE</scope>
    <source>
        <strain evidence="5">CPCC 203407</strain>
    </source>
</reference>
<dbReference type="PROSITE" id="PS51118">
    <property type="entry name" value="HTH_HXLR"/>
    <property type="match status" value="1"/>
</dbReference>
<dbReference type="Proteomes" id="UP001165587">
    <property type="component" value="Unassembled WGS sequence"/>
</dbReference>
<proteinExistence type="predicted"/>
<dbReference type="PANTHER" id="PTHR33204">
    <property type="entry name" value="TRANSCRIPTIONAL REGULATOR, MARR FAMILY"/>
    <property type="match status" value="1"/>
</dbReference>
<dbReference type="EMBL" id="JANLCK010000001">
    <property type="protein sequence ID" value="MCS5724454.1"/>
    <property type="molecule type" value="Genomic_DNA"/>
</dbReference>
<dbReference type="Gene3D" id="1.10.10.10">
    <property type="entry name" value="Winged helix-like DNA-binding domain superfamily/Winged helix DNA-binding domain"/>
    <property type="match status" value="1"/>
</dbReference>
<keyword evidence="6" id="KW-1185">Reference proteome</keyword>
<dbReference type="InterPro" id="IPR036390">
    <property type="entry name" value="WH_DNA-bd_sf"/>
</dbReference>
<comment type="caution">
    <text evidence="5">The sequence shown here is derived from an EMBL/GenBank/DDBJ whole genome shotgun (WGS) entry which is preliminary data.</text>
</comment>
<dbReference type="SUPFAM" id="SSF46785">
    <property type="entry name" value="Winged helix' DNA-binding domain"/>
    <property type="match status" value="1"/>
</dbReference>
<dbReference type="GO" id="GO:0003677">
    <property type="term" value="F:DNA binding"/>
    <property type="evidence" value="ECO:0007669"/>
    <property type="project" value="UniProtKB-KW"/>
</dbReference>
<evidence type="ECO:0000256" key="3">
    <source>
        <dbReference type="ARBA" id="ARBA00023163"/>
    </source>
</evidence>
<evidence type="ECO:0000256" key="1">
    <source>
        <dbReference type="ARBA" id="ARBA00023015"/>
    </source>
</evidence>
<evidence type="ECO:0000313" key="6">
    <source>
        <dbReference type="Proteomes" id="UP001165587"/>
    </source>
</evidence>